<dbReference type="Pfam" id="PF13377">
    <property type="entry name" value="Peripla_BP_3"/>
    <property type="match status" value="1"/>
</dbReference>
<proteinExistence type="predicted"/>
<sequence>MNIYDIAREAGVSITTVSRVINHREQVNAVTRERVEKVLKAHNYKPNATARNLVTKSSRTVAVLTIDIREPHYARTAYTIERELSHRGYEAIICNTGGELKETERYLQSLMEKDVDGIILVGSVFNEIGKDARIRDMLKTFPVVLANGRLDLERSYSVLVDDQYGIGLSVDHLVENGHREICYFMDLDTGSAREKKTGFIQSMKKHGLECGQKQVIKVAHSVEGGRVGVQQLIEENRQVTAIVCGNDEIAVGAVKELTSRGIKVPEQISVTGYNHSEYARICQPELTTIDNKPELVAMLCVQLIISLIEKTDSYSSGVIRPELVPGKSVAQL</sequence>
<dbReference type="InterPro" id="IPR046335">
    <property type="entry name" value="LacI/GalR-like_sensor"/>
</dbReference>
<gene>
    <name evidence="6" type="ORF">OCV47_04320</name>
</gene>
<dbReference type="PRINTS" id="PR00036">
    <property type="entry name" value="HTHLACI"/>
</dbReference>
<feature type="domain" description="HTH lacI-type" evidence="5">
    <location>
        <begin position="1"/>
        <end position="55"/>
    </location>
</feature>
<dbReference type="PROSITE" id="PS00356">
    <property type="entry name" value="HTH_LACI_1"/>
    <property type="match status" value="1"/>
</dbReference>
<dbReference type="RefSeq" id="WP_262654042.1">
    <property type="nucleotide sequence ID" value="NZ_JAOQKE010000003.1"/>
</dbReference>
<dbReference type="InterPro" id="IPR010982">
    <property type="entry name" value="Lambda_DNA-bd_dom_sf"/>
</dbReference>
<dbReference type="Gene3D" id="1.10.260.40">
    <property type="entry name" value="lambda repressor-like DNA-binding domains"/>
    <property type="match status" value="1"/>
</dbReference>
<keyword evidence="1" id="KW-0678">Repressor</keyword>
<dbReference type="SUPFAM" id="SSF53822">
    <property type="entry name" value="Periplasmic binding protein-like I"/>
    <property type="match status" value="1"/>
</dbReference>
<dbReference type="CDD" id="cd01392">
    <property type="entry name" value="HTH_LacI"/>
    <property type="match status" value="1"/>
</dbReference>
<accession>A0ABT2SKJ1</accession>
<dbReference type="EMBL" id="JAOQKE010000003">
    <property type="protein sequence ID" value="MCU6724593.1"/>
    <property type="molecule type" value="Genomic_DNA"/>
</dbReference>
<keyword evidence="4" id="KW-0804">Transcription</keyword>
<evidence type="ECO:0000256" key="1">
    <source>
        <dbReference type="ARBA" id="ARBA00022491"/>
    </source>
</evidence>
<dbReference type="SMART" id="SM00354">
    <property type="entry name" value="HTH_LACI"/>
    <property type="match status" value="1"/>
</dbReference>
<dbReference type="CDD" id="cd06267">
    <property type="entry name" value="PBP1_LacI_sugar_binding-like"/>
    <property type="match status" value="1"/>
</dbReference>
<keyword evidence="2" id="KW-0805">Transcription regulation</keyword>
<name>A0ABT2SKJ1_9FIRM</name>
<dbReference type="Pfam" id="PF00356">
    <property type="entry name" value="LacI"/>
    <property type="match status" value="1"/>
</dbReference>
<organism evidence="6 7">
    <name type="scientific">Muricoprocola aceti</name>
    <dbReference type="NCBI Taxonomy" id="2981772"/>
    <lineage>
        <taxon>Bacteria</taxon>
        <taxon>Bacillati</taxon>
        <taxon>Bacillota</taxon>
        <taxon>Clostridia</taxon>
        <taxon>Lachnospirales</taxon>
        <taxon>Lachnospiraceae</taxon>
        <taxon>Muricoprocola</taxon>
    </lineage>
</organism>
<dbReference type="InterPro" id="IPR028082">
    <property type="entry name" value="Peripla_BP_I"/>
</dbReference>
<keyword evidence="7" id="KW-1185">Reference proteome</keyword>
<evidence type="ECO:0000256" key="3">
    <source>
        <dbReference type="ARBA" id="ARBA00023125"/>
    </source>
</evidence>
<dbReference type="InterPro" id="IPR000843">
    <property type="entry name" value="HTH_LacI"/>
</dbReference>
<reference evidence="6 7" key="1">
    <citation type="journal article" date="2021" name="ISME Commun">
        <title>Automated analysis of genomic sequences facilitates high-throughput and comprehensive description of bacteria.</title>
        <authorList>
            <person name="Hitch T.C.A."/>
        </authorList>
    </citation>
    <scope>NUCLEOTIDE SEQUENCE [LARGE SCALE GENOMIC DNA]</scope>
    <source>
        <strain evidence="6 7">Sanger_29</strain>
    </source>
</reference>
<evidence type="ECO:0000259" key="5">
    <source>
        <dbReference type="PROSITE" id="PS50932"/>
    </source>
</evidence>
<keyword evidence="3" id="KW-0238">DNA-binding</keyword>
<protein>
    <submittedName>
        <fullName evidence="6">LacI family transcriptional regulator</fullName>
    </submittedName>
</protein>
<comment type="caution">
    <text evidence="6">The sequence shown here is derived from an EMBL/GenBank/DDBJ whole genome shotgun (WGS) entry which is preliminary data.</text>
</comment>
<evidence type="ECO:0000256" key="4">
    <source>
        <dbReference type="ARBA" id="ARBA00023163"/>
    </source>
</evidence>
<dbReference type="SUPFAM" id="SSF47413">
    <property type="entry name" value="lambda repressor-like DNA-binding domains"/>
    <property type="match status" value="1"/>
</dbReference>
<evidence type="ECO:0000313" key="6">
    <source>
        <dbReference type="EMBL" id="MCU6724593.1"/>
    </source>
</evidence>
<dbReference type="Proteomes" id="UP001652338">
    <property type="component" value="Unassembled WGS sequence"/>
</dbReference>
<dbReference type="PANTHER" id="PTHR30146">
    <property type="entry name" value="LACI-RELATED TRANSCRIPTIONAL REPRESSOR"/>
    <property type="match status" value="1"/>
</dbReference>
<evidence type="ECO:0000256" key="2">
    <source>
        <dbReference type="ARBA" id="ARBA00023015"/>
    </source>
</evidence>
<dbReference type="Gene3D" id="3.40.50.2300">
    <property type="match status" value="2"/>
</dbReference>
<dbReference type="PANTHER" id="PTHR30146:SF148">
    <property type="entry name" value="HTH-TYPE TRANSCRIPTIONAL REPRESSOR PURR-RELATED"/>
    <property type="match status" value="1"/>
</dbReference>
<dbReference type="PROSITE" id="PS50932">
    <property type="entry name" value="HTH_LACI_2"/>
    <property type="match status" value="1"/>
</dbReference>
<evidence type="ECO:0000313" key="7">
    <source>
        <dbReference type="Proteomes" id="UP001652338"/>
    </source>
</evidence>